<evidence type="ECO:0000313" key="2">
    <source>
        <dbReference type="EMBL" id="KAJ7719003.1"/>
    </source>
</evidence>
<organism evidence="2 3">
    <name type="scientific">Mycena metata</name>
    <dbReference type="NCBI Taxonomy" id="1033252"/>
    <lineage>
        <taxon>Eukaryota</taxon>
        <taxon>Fungi</taxon>
        <taxon>Dikarya</taxon>
        <taxon>Basidiomycota</taxon>
        <taxon>Agaricomycotina</taxon>
        <taxon>Agaricomycetes</taxon>
        <taxon>Agaricomycetidae</taxon>
        <taxon>Agaricales</taxon>
        <taxon>Marasmiineae</taxon>
        <taxon>Mycenaceae</taxon>
        <taxon>Mycena</taxon>
    </lineage>
</organism>
<keyword evidence="3" id="KW-1185">Reference proteome</keyword>
<gene>
    <name evidence="2" type="ORF">B0H16DRAFT_1337013</name>
</gene>
<proteinExistence type="predicted"/>
<dbReference type="AlphaFoldDB" id="A0AAD7HF47"/>
<feature type="region of interest" description="Disordered" evidence="1">
    <location>
        <begin position="265"/>
        <end position="302"/>
    </location>
</feature>
<feature type="region of interest" description="Disordered" evidence="1">
    <location>
        <begin position="215"/>
        <end position="236"/>
    </location>
</feature>
<evidence type="ECO:0000256" key="1">
    <source>
        <dbReference type="SAM" id="MobiDB-lite"/>
    </source>
</evidence>
<protein>
    <submittedName>
        <fullName evidence="2">Uncharacterized protein</fullName>
    </submittedName>
</protein>
<evidence type="ECO:0000313" key="3">
    <source>
        <dbReference type="Proteomes" id="UP001215598"/>
    </source>
</evidence>
<feature type="region of interest" description="Disordered" evidence="1">
    <location>
        <begin position="22"/>
        <end position="59"/>
    </location>
</feature>
<name>A0AAD7HF47_9AGAR</name>
<comment type="caution">
    <text evidence="2">The sequence shown here is derived from an EMBL/GenBank/DDBJ whole genome shotgun (WGS) entry which is preliminary data.</text>
</comment>
<feature type="compositionally biased region" description="Low complexity" evidence="1">
    <location>
        <begin position="22"/>
        <end position="31"/>
    </location>
</feature>
<sequence length="302" mass="33155">MAAFHHYQPTAFELDENTHTVAGSSRSVAGPSGSGSGSASQPVTPARRARDPNIDPALYTPSKRMRMMTSALGATASGSFLISKAPVTSLSHIAPPVLERPQILPTPDWNLLRESHPEDIETLSAQALRERVNRLTSALALSQQQLVAREGMIEAANAQLVVQNIFVGLQSEALHAKETKKSKKREKVKVFVDGKGRHLTDKEFIDSLEREKAEKAAEESAKADRAQAREDRKAAKAELEERWKRIKADHDKAVARWETECAMLAADGVRKKDLPKKPKRAKKPELPKVGESEEDSDGSDSD</sequence>
<reference evidence="2" key="1">
    <citation type="submission" date="2023-03" db="EMBL/GenBank/DDBJ databases">
        <title>Massive genome expansion in bonnet fungi (Mycena s.s.) driven by repeated elements and novel gene families across ecological guilds.</title>
        <authorList>
            <consortium name="Lawrence Berkeley National Laboratory"/>
            <person name="Harder C.B."/>
            <person name="Miyauchi S."/>
            <person name="Viragh M."/>
            <person name="Kuo A."/>
            <person name="Thoen E."/>
            <person name="Andreopoulos B."/>
            <person name="Lu D."/>
            <person name="Skrede I."/>
            <person name="Drula E."/>
            <person name="Henrissat B."/>
            <person name="Morin E."/>
            <person name="Kohler A."/>
            <person name="Barry K."/>
            <person name="LaButti K."/>
            <person name="Morin E."/>
            <person name="Salamov A."/>
            <person name="Lipzen A."/>
            <person name="Mereny Z."/>
            <person name="Hegedus B."/>
            <person name="Baldrian P."/>
            <person name="Stursova M."/>
            <person name="Weitz H."/>
            <person name="Taylor A."/>
            <person name="Grigoriev I.V."/>
            <person name="Nagy L.G."/>
            <person name="Martin F."/>
            <person name="Kauserud H."/>
        </authorList>
    </citation>
    <scope>NUCLEOTIDE SEQUENCE</scope>
    <source>
        <strain evidence="2">CBHHK182m</strain>
    </source>
</reference>
<dbReference type="Proteomes" id="UP001215598">
    <property type="component" value="Unassembled WGS sequence"/>
</dbReference>
<accession>A0AAD7HF47</accession>
<feature type="compositionally biased region" description="Acidic residues" evidence="1">
    <location>
        <begin position="292"/>
        <end position="302"/>
    </location>
</feature>
<dbReference type="EMBL" id="JARKIB010000258">
    <property type="protein sequence ID" value="KAJ7719003.1"/>
    <property type="molecule type" value="Genomic_DNA"/>
</dbReference>